<gene>
    <name evidence="2" type="primary">resA_2</name>
    <name evidence="2" type="ORF">LMG26858_05460</name>
</gene>
<dbReference type="InterPro" id="IPR050553">
    <property type="entry name" value="Thioredoxin_ResA/DsbE_sf"/>
</dbReference>
<dbReference type="InterPro" id="IPR013766">
    <property type="entry name" value="Thioredoxin_domain"/>
</dbReference>
<dbReference type="AlphaFoldDB" id="A0A6S7EUX9"/>
<sequence length="164" mass="17972">MKKAILALAVLVAVGIGAWFVMRPAQTAPDVTFTTLEGKSFSMQDLRGKVVLVKFWATSCVTCVKQMPETISAYNEYAAKGYEAVAVAMNYDPPNFVLNFAETRKLPFPVALDTKGDIARAFGDIRLTPTAFLIDKQGRIIKRYLGEYDVAEFHATVEKALAAG</sequence>
<dbReference type="GO" id="GO:0016491">
    <property type="term" value="F:oxidoreductase activity"/>
    <property type="evidence" value="ECO:0007669"/>
    <property type="project" value="InterPro"/>
</dbReference>
<dbReference type="SUPFAM" id="SSF52833">
    <property type="entry name" value="Thioredoxin-like"/>
    <property type="match status" value="1"/>
</dbReference>
<accession>A0A6S7EUX9</accession>
<dbReference type="InterPro" id="IPR036249">
    <property type="entry name" value="Thioredoxin-like_sf"/>
</dbReference>
<keyword evidence="3" id="KW-1185">Reference proteome</keyword>
<dbReference type="Gene3D" id="3.40.30.10">
    <property type="entry name" value="Glutaredoxin"/>
    <property type="match status" value="1"/>
</dbReference>
<feature type="domain" description="Thioredoxin" evidence="1">
    <location>
        <begin position="22"/>
        <end position="162"/>
    </location>
</feature>
<evidence type="ECO:0000313" key="3">
    <source>
        <dbReference type="Proteomes" id="UP000494117"/>
    </source>
</evidence>
<dbReference type="PANTHER" id="PTHR42852:SF17">
    <property type="entry name" value="THIOREDOXIN-LIKE PROTEIN HI_1115"/>
    <property type="match status" value="1"/>
</dbReference>
<proteinExistence type="predicted"/>
<dbReference type="PANTHER" id="PTHR42852">
    <property type="entry name" value="THIOL:DISULFIDE INTERCHANGE PROTEIN DSBE"/>
    <property type="match status" value="1"/>
</dbReference>
<dbReference type="RefSeq" id="WP_175210389.1">
    <property type="nucleotide sequence ID" value="NZ_CADILG010000062.1"/>
</dbReference>
<organism evidence="2 3">
    <name type="scientific">Achromobacter anxifer</name>
    <dbReference type="NCBI Taxonomy" id="1287737"/>
    <lineage>
        <taxon>Bacteria</taxon>
        <taxon>Pseudomonadati</taxon>
        <taxon>Pseudomonadota</taxon>
        <taxon>Betaproteobacteria</taxon>
        <taxon>Burkholderiales</taxon>
        <taxon>Alcaligenaceae</taxon>
        <taxon>Achromobacter</taxon>
    </lineage>
</organism>
<dbReference type="CDD" id="cd02966">
    <property type="entry name" value="TlpA_like_family"/>
    <property type="match status" value="1"/>
</dbReference>
<dbReference type="PROSITE" id="PS51352">
    <property type="entry name" value="THIOREDOXIN_2"/>
    <property type="match status" value="1"/>
</dbReference>
<reference evidence="2 3" key="1">
    <citation type="submission" date="2020-04" db="EMBL/GenBank/DDBJ databases">
        <authorList>
            <person name="De Canck E."/>
        </authorList>
    </citation>
    <scope>NUCLEOTIDE SEQUENCE [LARGE SCALE GENOMIC DNA]</scope>
    <source>
        <strain evidence="2 3">LMG 26858</strain>
    </source>
</reference>
<evidence type="ECO:0000313" key="2">
    <source>
        <dbReference type="EMBL" id="CAB3922702.1"/>
    </source>
</evidence>
<evidence type="ECO:0000259" key="1">
    <source>
        <dbReference type="PROSITE" id="PS51352"/>
    </source>
</evidence>
<name>A0A6S7EUX9_9BURK</name>
<dbReference type="InterPro" id="IPR013740">
    <property type="entry name" value="Redoxin"/>
</dbReference>
<protein>
    <submittedName>
        <fullName evidence="2">Thiol-disulfide oxidoreductase ResA</fullName>
    </submittedName>
</protein>
<dbReference type="Proteomes" id="UP000494117">
    <property type="component" value="Unassembled WGS sequence"/>
</dbReference>
<dbReference type="EMBL" id="CADILG010000062">
    <property type="protein sequence ID" value="CAB3922702.1"/>
    <property type="molecule type" value="Genomic_DNA"/>
</dbReference>
<dbReference type="Pfam" id="PF08534">
    <property type="entry name" value="Redoxin"/>
    <property type="match status" value="1"/>
</dbReference>